<dbReference type="EMBL" id="CP049109">
    <property type="protein sequence ID" value="QIG78792.1"/>
    <property type="molecule type" value="Genomic_DNA"/>
</dbReference>
<evidence type="ECO:0000313" key="1">
    <source>
        <dbReference type="EMBL" id="QIG78792.1"/>
    </source>
</evidence>
<dbReference type="Proteomes" id="UP000501568">
    <property type="component" value="Chromosome"/>
</dbReference>
<name>A0A6G6Y1J0_9SPHN</name>
<proteinExistence type="predicted"/>
<protein>
    <submittedName>
        <fullName evidence="1">Uncharacterized protein</fullName>
    </submittedName>
</protein>
<accession>A0A6G6Y1J0</accession>
<keyword evidence="2" id="KW-1185">Reference proteome</keyword>
<dbReference type="KEGG" id="spzr:G5C33_02630"/>
<gene>
    <name evidence="1" type="ORF">G5C33_02630</name>
</gene>
<organism evidence="1 2">
    <name type="scientific">Stakelama tenebrarum</name>
    <dbReference type="NCBI Taxonomy" id="2711215"/>
    <lineage>
        <taxon>Bacteria</taxon>
        <taxon>Pseudomonadati</taxon>
        <taxon>Pseudomonadota</taxon>
        <taxon>Alphaproteobacteria</taxon>
        <taxon>Sphingomonadales</taxon>
        <taxon>Sphingomonadaceae</taxon>
        <taxon>Stakelama</taxon>
    </lineage>
</organism>
<evidence type="ECO:0000313" key="2">
    <source>
        <dbReference type="Proteomes" id="UP000501568"/>
    </source>
</evidence>
<reference evidence="1 2" key="1">
    <citation type="submission" date="2020-02" db="EMBL/GenBank/DDBJ databases">
        <authorList>
            <person name="Zheng R.K."/>
            <person name="Sun C.M."/>
        </authorList>
    </citation>
    <scope>NUCLEOTIDE SEQUENCE [LARGE SCALE GENOMIC DNA]</scope>
    <source>
        <strain evidence="2">zrk23</strain>
    </source>
</reference>
<sequence length="257" mass="26891">MIALVAAALALNGCGEDKAPVNRVILPAPLTLEAPRADAAEPLLQKLFWDANTRTALYFDGEAGAITAHFITVRGPVDLSRILSKQQQAALAEDDPAIDASRRANNLLTRTGLPDRAAQLLPAQEGYLVQAGYGRLHYLSYAGFDGATLRLGSAIDMGLLAKLSEAAGLDGAFRSLPEIADPQGGSKPGRLVYFTQVPAGLGDLIADNAGALYRDVSGESHEWTLLGEIAPPAGPADSAGVERVRAAIERGEGELAN</sequence>
<dbReference type="RefSeq" id="WP_165325791.1">
    <property type="nucleotide sequence ID" value="NZ_CP049109.1"/>
</dbReference>
<dbReference type="AlphaFoldDB" id="A0A6G6Y1J0"/>